<name>A0A2S5GDM3_9BACL</name>
<evidence type="ECO:0008006" key="4">
    <source>
        <dbReference type="Google" id="ProtNLM"/>
    </source>
</evidence>
<comment type="caution">
    <text evidence="2">The sequence shown here is derived from an EMBL/GenBank/DDBJ whole genome shotgun (WGS) entry which is preliminary data.</text>
</comment>
<feature type="transmembrane region" description="Helical" evidence="1">
    <location>
        <begin position="208"/>
        <end position="227"/>
    </location>
</feature>
<feature type="transmembrane region" description="Helical" evidence="1">
    <location>
        <begin position="168"/>
        <end position="188"/>
    </location>
</feature>
<feature type="transmembrane region" description="Helical" evidence="1">
    <location>
        <begin position="132"/>
        <end position="156"/>
    </location>
</feature>
<evidence type="ECO:0000313" key="2">
    <source>
        <dbReference type="EMBL" id="PPA71096.1"/>
    </source>
</evidence>
<keyword evidence="1" id="KW-0472">Membrane</keyword>
<accession>A0A2S5GDM3</accession>
<dbReference type="AlphaFoldDB" id="A0A2S5GDM3"/>
<dbReference type="RefSeq" id="WP_104057845.1">
    <property type="nucleotide sequence ID" value="NZ_PREZ01000003.1"/>
</dbReference>
<reference evidence="2 3" key="1">
    <citation type="submission" date="2018-02" db="EMBL/GenBank/DDBJ databases">
        <title>Jeotgalibacillus proteolyticum sp. nov. a protease producing bacterium isolated from ocean sediments of Laizhou Bay.</title>
        <authorList>
            <person name="Li Y."/>
        </authorList>
    </citation>
    <scope>NUCLEOTIDE SEQUENCE [LARGE SCALE GENOMIC DNA]</scope>
    <source>
        <strain evidence="2 3">22-7</strain>
    </source>
</reference>
<feature type="transmembrane region" description="Helical" evidence="1">
    <location>
        <begin position="105"/>
        <end position="126"/>
    </location>
</feature>
<gene>
    <name evidence="2" type="ORF">C4B60_09995</name>
</gene>
<dbReference type="Proteomes" id="UP000239047">
    <property type="component" value="Unassembled WGS sequence"/>
</dbReference>
<dbReference type="EMBL" id="PREZ01000003">
    <property type="protein sequence ID" value="PPA71096.1"/>
    <property type="molecule type" value="Genomic_DNA"/>
</dbReference>
<dbReference type="OrthoDB" id="2965073at2"/>
<proteinExistence type="predicted"/>
<keyword evidence="1" id="KW-0812">Transmembrane</keyword>
<evidence type="ECO:0000313" key="3">
    <source>
        <dbReference type="Proteomes" id="UP000239047"/>
    </source>
</evidence>
<keyword evidence="1" id="KW-1133">Transmembrane helix</keyword>
<organism evidence="2 3">
    <name type="scientific">Jeotgalibacillus proteolyticus</name>
    <dbReference type="NCBI Taxonomy" id="2082395"/>
    <lineage>
        <taxon>Bacteria</taxon>
        <taxon>Bacillati</taxon>
        <taxon>Bacillota</taxon>
        <taxon>Bacilli</taxon>
        <taxon>Bacillales</taxon>
        <taxon>Caryophanaceae</taxon>
        <taxon>Jeotgalibacillus</taxon>
    </lineage>
</organism>
<protein>
    <recommendedName>
        <fullName evidence="4">ABC transporter permease</fullName>
    </recommendedName>
</protein>
<evidence type="ECO:0000256" key="1">
    <source>
        <dbReference type="SAM" id="Phobius"/>
    </source>
</evidence>
<sequence length="241" mass="28321">METLRKAFWLARFEFNVSKIHYLILIPMIGIYAVFFNLTMDTYLEDNLFLVDILLIVYLYTISFMGKPKGLQYQKMDASFYASPYFTMLNQLPIKHKVLAASRFFSPYFAVFLGMVLVLISTYILSTELREAIAPLPFISLIFIWLCISFSLGGQFPASEPGHQIKRFTLFWSYVIIFLFFILLYLIFQLWLGIGLFNWTITLANEYPILSIIVSILGSGLMMFYWFRYSLKQIQKNDYLQ</sequence>
<feature type="transmembrane region" description="Helical" evidence="1">
    <location>
        <begin position="48"/>
        <end position="66"/>
    </location>
</feature>
<feature type="transmembrane region" description="Helical" evidence="1">
    <location>
        <begin position="20"/>
        <end position="36"/>
    </location>
</feature>
<keyword evidence="3" id="KW-1185">Reference proteome</keyword>